<name>A0A645JHL0_9ZZZZ</name>
<keyword evidence="3" id="KW-0804">Transcription</keyword>
<sequence>MQQALRYIDEHYASDLSLDVVAAHIGSSPFYLSRLFRHQRGENFVEHLTAVRMKAAERLARETSLSIKEIAARTGYPNTTYFCRVFKKSNGCTIGELREKHRPAQH</sequence>
<dbReference type="InterPro" id="IPR018060">
    <property type="entry name" value="HTH_AraC"/>
</dbReference>
<gene>
    <name evidence="5" type="primary">yesS_10</name>
    <name evidence="5" type="ORF">SDC9_210455</name>
</gene>
<evidence type="ECO:0000256" key="3">
    <source>
        <dbReference type="ARBA" id="ARBA00023163"/>
    </source>
</evidence>
<keyword evidence="1" id="KW-0805">Transcription regulation</keyword>
<evidence type="ECO:0000259" key="4">
    <source>
        <dbReference type="PROSITE" id="PS01124"/>
    </source>
</evidence>
<dbReference type="SMART" id="SM00342">
    <property type="entry name" value="HTH_ARAC"/>
    <property type="match status" value="1"/>
</dbReference>
<evidence type="ECO:0000256" key="1">
    <source>
        <dbReference type="ARBA" id="ARBA00023015"/>
    </source>
</evidence>
<evidence type="ECO:0000256" key="2">
    <source>
        <dbReference type="ARBA" id="ARBA00023125"/>
    </source>
</evidence>
<dbReference type="GO" id="GO:0043565">
    <property type="term" value="F:sequence-specific DNA binding"/>
    <property type="evidence" value="ECO:0007669"/>
    <property type="project" value="InterPro"/>
</dbReference>
<keyword evidence="2" id="KW-0238">DNA-binding</keyword>
<proteinExistence type="predicted"/>
<reference evidence="5" key="1">
    <citation type="submission" date="2019-08" db="EMBL/GenBank/DDBJ databases">
        <authorList>
            <person name="Kucharzyk K."/>
            <person name="Murdoch R.W."/>
            <person name="Higgins S."/>
            <person name="Loffler F."/>
        </authorList>
    </citation>
    <scope>NUCLEOTIDE SEQUENCE</scope>
</reference>
<dbReference type="Pfam" id="PF12833">
    <property type="entry name" value="HTH_18"/>
    <property type="match status" value="1"/>
</dbReference>
<dbReference type="InterPro" id="IPR009057">
    <property type="entry name" value="Homeodomain-like_sf"/>
</dbReference>
<dbReference type="PROSITE" id="PS01124">
    <property type="entry name" value="HTH_ARAC_FAMILY_2"/>
    <property type="match status" value="1"/>
</dbReference>
<dbReference type="PANTHER" id="PTHR43280:SF2">
    <property type="entry name" value="HTH-TYPE TRANSCRIPTIONAL REGULATOR EXSA"/>
    <property type="match status" value="1"/>
</dbReference>
<dbReference type="GO" id="GO:0003700">
    <property type="term" value="F:DNA-binding transcription factor activity"/>
    <property type="evidence" value="ECO:0007669"/>
    <property type="project" value="InterPro"/>
</dbReference>
<dbReference type="AlphaFoldDB" id="A0A645JHL0"/>
<feature type="domain" description="HTH araC/xylS-type" evidence="4">
    <location>
        <begin position="2"/>
        <end position="100"/>
    </location>
</feature>
<comment type="caution">
    <text evidence="5">The sequence shown here is derived from an EMBL/GenBank/DDBJ whole genome shotgun (WGS) entry which is preliminary data.</text>
</comment>
<dbReference type="PANTHER" id="PTHR43280">
    <property type="entry name" value="ARAC-FAMILY TRANSCRIPTIONAL REGULATOR"/>
    <property type="match status" value="1"/>
</dbReference>
<accession>A0A645JHL0</accession>
<organism evidence="5">
    <name type="scientific">bioreactor metagenome</name>
    <dbReference type="NCBI Taxonomy" id="1076179"/>
    <lineage>
        <taxon>unclassified sequences</taxon>
        <taxon>metagenomes</taxon>
        <taxon>ecological metagenomes</taxon>
    </lineage>
</organism>
<dbReference type="EMBL" id="VSSQ01141103">
    <property type="protein sequence ID" value="MPN62702.1"/>
    <property type="molecule type" value="Genomic_DNA"/>
</dbReference>
<dbReference type="SUPFAM" id="SSF46689">
    <property type="entry name" value="Homeodomain-like"/>
    <property type="match status" value="2"/>
</dbReference>
<protein>
    <submittedName>
        <fullName evidence="5">HTH-type transcriptional regulator YesS</fullName>
    </submittedName>
</protein>
<dbReference type="Gene3D" id="1.10.10.60">
    <property type="entry name" value="Homeodomain-like"/>
    <property type="match status" value="2"/>
</dbReference>
<evidence type="ECO:0000313" key="5">
    <source>
        <dbReference type="EMBL" id="MPN62702.1"/>
    </source>
</evidence>